<accession>A0A1N6HST1</accession>
<dbReference type="AlphaFoldDB" id="A0A1N6HST1"/>
<sequence length="76" mass="8928">MARQGKARQGKARQGKASKNRFTCKRDQSTVDNYTLSYNRIAYADDRRLRPFKADQGRFFKRPSGSFQNMKTSYLR</sequence>
<dbReference type="Proteomes" id="UP000185062">
    <property type="component" value="Unassembled WGS sequence"/>
</dbReference>
<evidence type="ECO:0000313" key="3">
    <source>
        <dbReference type="Proteomes" id="UP000185062"/>
    </source>
</evidence>
<dbReference type="EMBL" id="FSRO01000001">
    <property type="protein sequence ID" value="SIO22928.1"/>
    <property type="molecule type" value="Genomic_DNA"/>
</dbReference>
<protein>
    <submittedName>
        <fullName evidence="2">Uncharacterized protein</fullName>
    </submittedName>
</protein>
<gene>
    <name evidence="2" type="ORF">SAMN02743940_1343</name>
</gene>
<reference evidence="2 3" key="1">
    <citation type="submission" date="2016-12" db="EMBL/GenBank/DDBJ databases">
        <authorList>
            <person name="Song W.-J."/>
            <person name="Kurnit D.M."/>
        </authorList>
    </citation>
    <scope>NUCLEOTIDE SEQUENCE [LARGE SCALE GENOMIC DNA]</scope>
    <source>
        <strain evidence="2 3">ATCC 49181</strain>
    </source>
</reference>
<name>A0A1N6HST1_9PROT</name>
<keyword evidence="3" id="KW-1185">Reference proteome</keyword>
<feature type="compositionally biased region" description="Basic residues" evidence="1">
    <location>
        <begin position="1"/>
        <end position="23"/>
    </location>
</feature>
<evidence type="ECO:0000313" key="2">
    <source>
        <dbReference type="EMBL" id="SIO22928.1"/>
    </source>
</evidence>
<evidence type="ECO:0000256" key="1">
    <source>
        <dbReference type="SAM" id="MobiDB-lite"/>
    </source>
</evidence>
<organism evidence="2 3">
    <name type="scientific">Nitrosomonas cryotolerans ATCC 49181</name>
    <dbReference type="NCBI Taxonomy" id="1131553"/>
    <lineage>
        <taxon>Bacteria</taxon>
        <taxon>Pseudomonadati</taxon>
        <taxon>Pseudomonadota</taxon>
        <taxon>Betaproteobacteria</taxon>
        <taxon>Nitrosomonadales</taxon>
        <taxon>Nitrosomonadaceae</taxon>
        <taxon>Nitrosomonas</taxon>
    </lineage>
</organism>
<feature type="region of interest" description="Disordered" evidence="1">
    <location>
        <begin position="1"/>
        <end position="24"/>
    </location>
</feature>
<proteinExistence type="predicted"/>